<dbReference type="Gene3D" id="2.40.10.220">
    <property type="entry name" value="predicted glycosyltransferase like domains"/>
    <property type="match status" value="1"/>
</dbReference>
<dbReference type="AlphaFoldDB" id="A0A4R6U9N7"/>
<dbReference type="RefSeq" id="WP_133579415.1">
    <property type="nucleotide sequence ID" value="NZ_SNYJ01000003.1"/>
</dbReference>
<dbReference type="EMBL" id="SNYJ01000003">
    <property type="protein sequence ID" value="TDQ41549.1"/>
    <property type="molecule type" value="Genomic_DNA"/>
</dbReference>
<proteinExistence type="predicted"/>
<accession>A0A4R6U9N7</accession>
<sequence length="211" mass="24910">MELGTKVRFFLNDVTRREYNASIVDGDENVVWIAMDEEMVKHSSEKEVAFTFSFINNEGTMYTFRGHAINHRKEGNVWMAAFLKPQHQDLHKIQRRHFLRSEVSLSAAIYPCRQQFAPFVTSTHDLSGGGAAIWLPNKKELEADELITLYLLVPEKNQRPTIIKTTYRPIREVIQEDKRRQWAGEFMEIHEEDRKRLIRFCMQRQLQEARV</sequence>
<name>A0A4R6U9N7_9BACI</name>
<protein>
    <submittedName>
        <fullName evidence="2">C-di-GMP-binding flagellar brake protein YcgR</fullName>
    </submittedName>
</protein>
<keyword evidence="2" id="KW-0969">Cilium</keyword>
<evidence type="ECO:0000313" key="2">
    <source>
        <dbReference type="EMBL" id="TDQ41549.1"/>
    </source>
</evidence>
<keyword evidence="2" id="KW-0966">Cell projection</keyword>
<keyword evidence="3" id="KW-1185">Reference proteome</keyword>
<dbReference type="SUPFAM" id="SSF141371">
    <property type="entry name" value="PilZ domain-like"/>
    <property type="match status" value="1"/>
</dbReference>
<dbReference type="OrthoDB" id="1951449at2"/>
<reference evidence="2 3" key="1">
    <citation type="submission" date="2019-03" db="EMBL/GenBank/DDBJ databases">
        <title>Genomic Encyclopedia of Type Strains, Phase IV (KMG-IV): sequencing the most valuable type-strain genomes for metagenomic binning, comparative biology and taxonomic classification.</title>
        <authorList>
            <person name="Goeker M."/>
        </authorList>
    </citation>
    <scope>NUCLEOTIDE SEQUENCE [LARGE SCALE GENOMIC DNA]</scope>
    <source>
        <strain evidence="2 3">DSM 28697</strain>
    </source>
</reference>
<evidence type="ECO:0000259" key="1">
    <source>
        <dbReference type="Pfam" id="PF07238"/>
    </source>
</evidence>
<dbReference type="Pfam" id="PF07238">
    <property type="entry name" value="PilZ"/>
    <property type="match status" value="1"/>
</dbReference>
<dbReference type="InterPro" id="IPR009875">
    <property type="entry name" value="PilZ_domain"/>
</dbReference>
<feature type="domain" description="PilZ" evidence="1">
    <location>
        <begin position="94"/>
        <end position="203"/>
    </location>
</feature>
<comment type="caution">
    <text evidence="2">The sequence shown here is derived from an EMBL/GenBank/DDBJ whole genome shotgun (WGS) entry which is preliminary data.</text>
</comment>
<evidence type="ECO:0000313" key="3">
    <source>
        <dbReference type="Proteomes" id="UP000295632"/>
    </source>
</evidence>
<organism evidence="2 3">
    <name type="scientific">Aureibacillus halotolerans</name>
    <dbReference type="NCBI Taxonomy" id="1508390"/>
    <lineage>
        <taxon>Bacteria</taxon>
        <taxon>Bacillati</taxon>
        <taxon>Bacillota</taxon>
        <taxon>Bacilli</taxon>
        <taxon>Bacillales</taxon>
        <taxon>Bacillaceae</taxon>
        <taxon>Aureibacillus</taxon>
    </lineage>
</organism>
<keyword evidence="2" id="KW-0282">Flagellum</keyword>
<gene>
    <name evidence="2" type="ORF">EV213_103127</name>
</gene>
<dbReference type="Proteomes" id="UP000295632">
    <property type="component" value="Unassembled WGS sequence"/>
</dbReference>
<dbReference type="GO" id="GO:0035438">
    <property type="term" value="F:cyclic-di-GMP binding"/>
    <property type="evidence" value="ECO:0007669"/>
    <property type="project" value="InterPro"/>
</dbReference>